<evidence type="ECO:0000313" key="1">
    <source>
        <dbReference type="EMBL" id="CPV38768.1"/>
    </source>
</evidence>
<dbReference type="Proteomes" id="UP000045782">
    <property type="component" value="Unassembled WGS sequence"/>
</dbReference>
<evidence type="ECO:0000313" key="2">
    <source>
        <dbReference type="Proteomes" id="UP000045782"/>
    </source>
</evidence>
<name>A0A0U1AFE8_9MYCO</name>
<protein>
    <submittedName>
        <fullName evidence="1">Conserved membrane protein of uncharacterized function</fullName>
    </submittedName>
</protein>
<accession>A0A0U1AFE8</accession>
<dbReference type="EMBL" id="CSWP01000002">
    <property type="protein sequence ID" value="CPV38768.1"/>
    <property type="molecule type" value="Genomic_DNA"/>
</dbReference>
<reference evidence="1 2" key="1">
    <citation type="submission" date="2015-03" db="EMBL/GenBank/DDBJ databases">
        <authorList>
            <person name="Murphy D."/>
        </authorList>
    </citation>
    <scope>NUCLEOTIDE SEQUENCE [LARGE SCALE GENOMIC DNA]</scope>
    <source>
        <strain evidence="1 2">PAP088</strain>
    </source>
</reference>
<organism evidence="1 2">
    <name type="scientific">Mycobacteroides abscessus</name>
    <dbReference type="NCBI Taxonomy" id="36809"/>
    <lineage>
        <taxon>Bacteria</taxon>
        <taxon>Bacillati</taxon>
        <taxon>Actinomycetota</taxon>
        <taxon>Actinomycetes</taxon>
        <taxon>Mycobacteriales</taxon>
        <taxon>Mycobacteriaceae</taxon>
        <taxon>Mycobacteroides</taxon>
    </lineage>
</organism>
<dbReference type="RefSeq" id="WP_016892445.1">
    <property type="nucleotide sequence ID" value="NZ_CP062134.1"/>
</dbReference>
<sequence>MTVGTTRLAHPSTEPVGATTRIAPAHPWWWFLKSTPGKILMLGIALAAAGVLSAVATSASVQNRQEALSTVLNHTEPLAYSAGQLYSTLSVADAAATTAFIAGTEPQSVRERYEQAITDASTALVAASSGLTDRSMQELLSRINAELSVYTGLIETARTNNRASNPVGASYLSEASSLMQRTILPDAQLLYEETANRADQETSASTRVPFPVILIVLSTMIAGVLGHRWLSKRTRRMINPGMLAGGLALLLMVVWVGIALAVSASLGTEARNGGAHSLKTITQLVISAQQARADETLALIRRGDENVRKKSYYDRVDEMDRKIGEYLSNPDAIARSDLEHAQQLLTRWRQADDRINAYIGVGNYQAATQVALGNSDSDSTPAFDSLDTSLRSAMQDSRRQLRSGVLNAERALTLSSAGALILSVGGAICVGVGLWPRLSEYR</sequence>
<gene>
    <name evidence="1" type="ORF">ERS075579_00959</name>
</gene>
<proteinExistence type="predicted"/>
<dbReference type="AlphaFoldDB" id="A0A0U1AFE8"/>